<dbReference type="InterPro" id="IPR028364">
    <property type="entry name" value="Ribosomal_uL1/biogenesis"/>
</dbReference>
<feature type="region of interest" description="Disordered" evidence="1">
    <location>
        <begin position="323"/>
        <end position="385"/>
    </location>
</feature>
<dbReference type="STRING" id="983965.A0A2T4C666"/>
<dbReference type="OrthoDB" id="10251727at2759"/>
<accession>A0A2T4C666</accession>
<protein>
    <submittedName>
        <fullName evidence="2">Ribosomal protein L1</fullName>
    </submittedName>
</protein>
<evidence type="ECO:0000313" key="2">
    <source>
        <dbReference type="EMBL" id="PTB77045.1"/>
    </source>
</evidence>
<organism evidence="2 3">
    <name type="scientific">Trichoderma longibrachiatum ATCC 18648</name>
    <dbReference type="NCBI Taxonomy" id="983965"/>
    <lineage>
        <taxon>Eukaryota</taxon>
        <taxon>Fungi</taxon>
        <taxon>Dikarya</taxon>
        <taxon>Ascomycota</taxon>
        <taxon>Pezizomycotina</taxon>
        <taxon>Sordariomycetes</taxon>
        <taxon>Hypocreomycetidae</taxon>
        <taxon>Hypocreales</taxon>
        <taxon>Hypocreaceae</taxon>
        <taxon>Trichoderma</taxon>
    </lineage>
</organism>
<keyword evidence="2" id="KW-0689">Ribosomal protein</keyword>
<dbReference type="GO" id="GO:0005840">
    <property type="term" value="C:ribosome"/>
    <property type="evidence" value="ECO:0007669"/>
    <property type="project" value="UniProtKB-KW"/>
</dbReference>
<name>A0A2T4C666_TRILO</name>
<dbReference type="SUPFAM" id="SSF56808">
    <property type="entry name" value="Ribosomal protein L1"/>
    <property type="match status" value="1"/>
</dbReference>
<keyword evidence="3" id="KW-1185">Reference proteome</keyword>
<dbReference type="Proteomes" id="UP000240760">
    <property type="component" value="Unassembled WGS sequence"/>
</dbReference>
<sequence>MHCHQRMAGFAHGQIELQIDTLKASKALLAHIKKAAKEKAEASSKRNLLEAVDEGESEKTIWLTLTTKRHISDKARLQPGKIPLPHSLNASAETTVCLITADPQRAYKNIVASDEFPAELRKKITRVIDVTKLKAKYSQYEAQRKLFAEHDVFLGDDRIINRLPKILGKTFYKTTLKRPVPVVLKPKARKVDGKRAKPQKKQQEGEVNAGSAAEIAKEIEKALGSALVSLSPSTNTAVRVGFSDWTAEQLAANVEAVAGTIVDKWVPQQWRNVKGIYIKGPETAALPIWLTDELWLDGKDVIADAEGEARALKAAEKANIGKKRKTVDGEQAEAPAAKKAKKAAKEDKPSAAKAESNDDKLDKQISDRKLRLRKAKASAQKAAEE</sequence>
<dbReference type="InterPro" id="IPR023674">
    <property type="entry name" value="Ribosomal_uL1-like"/>
</dbReference>
<dbReference type="CDD" id="cd00403">
    <property type="entry name" value="Ribosomal_L1"/>
    <property type="match status" value="1"/>
</dbReference>
<reference evidence="2 3" key="1">
    <citation type="submission" date="2016-07" db="EMBL/GenBank/DDBJ databases">
        <title>Multiple horizontal gene transfer events from other fungi enriched the ability of initially mycotrophic Trichoderma (Ascomycota) to feed on dead plant biomass.</title>
        <authorList>
            <consortium name="DOE Joint Genome Institute"/>
            <person name="Aerts A."/>
            <person name="Atanasova L."/>
            <person name="Chenthamara K."/>
            <person name="Zhang J."/>
            <person name="Grujic M."/>
            <person name="Henrissat B."/>
            <person name="Kuo A."/>
            <person name="Salamov A."/>
            <person name="Lipzen A."/>
            <person name="Labutti K."/>
            <person name="Barry K."/>
            <person name="Miao Y."/>
            <person name="Rahimi M.J."/>
            <person name="Shen Q."/>
            <person name="Grigoriev I.V."/>
            <person name="Kubicek C.P."/>
            <person name="Druzhinina I.S."/>
        </authorList>
    </citation>
    <scope>NUCLEOTIDE SEQUENCE [LARGE SCALE GENOMIC DNA]</scope>
    <source>
        <strain evidence="2 3">ATCC 18648</strain>
    </source>
</reference>
<dbReference type="AlphaFoldDB" id="A0A2T4C666"/>
<dbReference type="InterPro" id="IPR016095">
    <property type="entry name" value="Ribosomal_uL1_3-a/b-sand"/>
</dbReference>
<evidence type="ECO:0000313" key="3">
    <source>
        <dbReference type="Proteomes" id="UP000240760"/>
    </source>
</evidence>
<dbReference type="EMBL" id="KZ679131">
    <property type="protein sequence ID" value="PTB77045.1"/>
    <property type="molecule type" value="Genomic_DNA"/>
</dbReference>
<dbReference type="Gene3D" id="3.40.50.790">
    <property type="match status" value="1"/>
</dbReference>
<feature type="compositionally biased region" description="Basic and acidic residues" evidence="1">
    <location>
        <begin position="343"/>
        <end position="369"/>
    </location>
</feature>
<evidence type="ECO:0000256" key="1">
    <source>
        <dbReference type="SAM" id="MobiDB-lite"/>
    </source>
</evidence>
<gene>
    <name evidence="2" type="ORF">M440DRAFT_1391538</name>
</gene>
<dbReference type="Pfam" id="PF00687">
    <property type="entry name" value="Ribosomal_L1"/>
    <property type="match status" value="1"/>
</dbReference>
<proteinExistence type="predicted"/>
<feature type="region of interest" description="Disordered" evidence="1">
    <location>
        <begin position="188"/>
        <end position="209"/>
    </location>
</feature>
<keyword evidence="2" id="KW-0687">Ribonucleoprotein</keyword>